<gene>
    <name evidence="2" type="ORF">AB1E22_18570</name>
</gene>
<keyword evidence="3" id="KW-1185">Reference proteome</keyword>
<proteinExistence type="predicted"/>
<sequence>MGISLTAGSPKCSCKNPDTCTHAIKIKTSSPEGSYEYKQGESLPVIYLHDAEAKGVDFKTTLIGKTCVSNSPDCPSGVIHNDYYLSQLVKGENSNTLKYYSSEDKVKLTMGSVSTDKVEKLGVQNVYSALDSLDIVTFLSDILFKGLENVDRTEYQLQIGECLGQPVQEFIYPLKTAVDGKAKLPIYTSVDTRIVVFPKFAWSVNVNISSSENDGTKELSDDERYKIVQSRENNSSMSVGKYSITHGVHISGSGSISVGSSSKDYSKTMDKEFTRYKDKLTLLRNADKTLDTVTNLLKADDDKIQLLKIDIKYPFLDITGSGDLHLRKNNTPYVKCAADVKLSPLIEFTITLDLIQAFATYFHQEKNIAKIREKAQSKEGDVKAGKNGVYAKAVLNLVVSGNINLSYRYLSDENYDFHSELGNENEGQLGLALESKVEAGLKILIVEAYFSAEAKITAECCFALEKKDDKDLELVFFHNGIAMYAKYRIKVSVGDEDDDNDPDMSKKKIDDSDNWEEGEGEWVICHKLNKEKSPYRIVF</sequence>
<accession>A0ABV3NYP9</accession>
<dbReference type="Proteomes" id="UP001555342">
    <property type="component" value="Unassembled WGS sequence"/>
</dbReference>
<reference evidence="2 3" key="1">
    <citation type="submission" date="2024-07" db="EMBL/GenBank/DDBJ databases">
        <authorList>
            <person name="Wang L."/>
        </authorList>
    </citation>
    <scope>NUCLEOTIDE SEQUENCE [LARGE SCALE GENOMIC DNA]</scope>
    <source>
        <strain evidence="2 3">WL359</strain>
    </source>
</reference>
<evidence type="ECO:0000313" key="3">
    <source>
        <dbReference type="Proteomes" id="UP001555342"/>
    </source>
</evidence>
<organism evidence="2 3">
    <name type="scientific">Buttiauxella gaviniae</name>
    <dbReference type="NCBI Taxonomy" id="82990"/>
    <lineage>
        <taxon>Bacteria</taxon>
        <taxon>Pseudomonadati</taxon>
        <taxon>Pseudomonadota</taxon>
        <taxon>Gammaproteobacteria</taxon>
        <taxon>Enterobacterales</taxon>
        <taxon>Enterobacteriaceae</taxon>
        <taxon>Buttiauxella</taxon>
    </lineage>
</organism>
<feature type="region of interest" description="Disordered" evidence="1">
    <location>
        <begin position="495"/>
        <end position="514"/>
    </location>
</feature>
<dbReference type="RefSeq" id="WP_367596705.1">
    <property type="nucleotide sequence ID" value="NZ_JBFMVT010000002.1"/>
</dbReference>
<comment type="caution">
    <text evidence="2">The sequence shown here is derived from an EMBL/GenBank/DDBJ whole genome shotgun (WGS) entry which is preliminary data.</text>
</comment>
<evidence type="ECO:0000313" key="2">
    <source>
        <dbReference type="EMBL" id="MEW7314676.1"/>
    </source>
</evidence>
<evidence type="ECO:0008006" key="4">
    <source>
        <dbReference type="Google" id="ProtNLM"/>
    </source>
</evidence>
<name>A0ABV3NYP9_9ENTR</name>
<dbReference type="EMBL" id="JBFMVT010000002">
    <property type="protein sequence ID" value="MEW7314676.1"/>
    <property type="molecule type" value="Genomic_DNA"/>
</dbReference>
<evidence type="ECO:0000256" key="1">
    <source>
        <dbReference type="SAM" id="MobiDB-lite"/>
    </source>
</evidence>
<protein>
    <recommendedName>
        <fullName evidence="4">Thiol-activated cytolysin</fullName>
    </recommendedName>
</protein>